<dbReference type="RefSeq" id="WP_073178629.1">
    <property type="nucleotide sequence ID" value="NZ_FQWL01000002.1"/>
</dbReference>
<reference evidence="3" key="1">
    <citation type="submission" date="2016-11" db="EMBL/GenBank/DDBJ databases">
        <authorList>
            <person name="Varghese N."/>
            <person name="Submissions S."/>
        </authorList>
    </citation>
    <scope>NUCLEOTIDE SEQUENCE [LARGE SCALE GENOMIC DNA]</scope>
    <source>
        <strain evidence="3">DSM 22638</strain>
    </source>
</reference>
<accession>A0A1M5KYB9</accession>
<name>A0A1M5KYB9_9FLAO</name>
<dbReference type="SUPFAM" id="SSF109854">
    <property type="entry name" value="DinB/YfiT-like putative metalloenzymes"/>
    <property type="match status" value="1"/>
</dbReference>
<dbReference type="InterPro" id="IPR024775">
    <property type="entry name" value="DinB-like"/>
</dbReference>
<dbReference type="Gene3D" id="1.20.120.450">
    <property type="entry name" value="dinb family like domain"/>
    <property type="match status" value="1"/>
</dbReference>
<dbReference type="OrthoDB" id="1434917at2"/>
<evidence type="ECO:0000259" key="1">
    <source>
        <dbReference type="Pfam" id="PF12867"/>
    </source>
</evidence>
<feature type="domain" description="DinB-like" evidence="1">
    <location>
        <begin position="15"/>
        <end position="153"/>
    </location>
</feature>
<sequence length="176" mass="20019">MNSTNFNLEKSIQILERTPAVLKALFYNLGEDWITVNEGPQTWSAYDILGHLIHGENTDWIPRAKIILGDGADKTFEPFDRFAQKELSKGKSMEQLLDEFAQLRESSVQILKSWSLSQEDLAKKGNHPELGAVTLGQLLATWTIHDLAHLNQVSRVMVKHYADSVGLWRQYISLLK</sequence>
<dbReference type="Proteomes" id="UP000184532">
    <property type="component" value="Unassembled WGS sequence"/>
</dbReference>
<evidence type="ECO:0000313" key="2">
    <source>
        <dbReference type="EMBL" id="SHG57814.1"/>
    </source>
</evidence>
<organism evidence="2 3">
    <name type="scientific">Flagellimonas flava</name>
    <dbReference type="NCBI Taxonomy" id="570519"/>
    <lineage>
        <taxon>Bacteria</taxon>
        <taxon>Pseudomonadati</taxon>
        <taxon>Bacteroidota</taxon>
        <taxon>Flavobacteriia</taxon>
        <taxon>Flavobacteriales</taxon>
        <taxon>Flavobacteriaceae</taxon>
        <taxon>Flagellimonas</taxon>
    </lineage>
</organism>
<dbReference type="InterPro" id="IPR034660">
    <property type="entry name" value="DinB/YfiT-like"/>
</dbReference>
<dbReference type="AlphaFoldDB" id="A0A1M5KYB9"/>
<evidence type="ECO:0000313" key="3">
    <source>
        <dbReference type="Proteomes" id="UP000184532"/>
    </source>
</evidence>
<keyword evidence="3" id="KW-1185">Reference proteome</keyword>
<dbReference type="EMBL" id="FQWL01000002">
    <property type="protein sequence ID" value="SHG57814.1"/>
    <property type="molecule type" value="Genomic_DNA"/>
</dbReference>
<dbReference type="Pfam" id="PF12867">
    <property type="entry name" value="DinB_2"/>
    <property type="match status" value="1"/>
</dbReference>
<proteinExistence type="predicted"/>
<dbReference type="STRING" id="570519.SAMN04488116_1855"/>
<protein>
    <submittedName>
        <fullName evidence="2">DinB superfamily protein</fullName>
    </submittedName>
</protein>
<gene>
    <name evidence="2" type="ORF">SAMN04488116_1855</name>
</gene>